<dbReference type="SUPFAM" id="SSF55874">
    <property type="entry name" value="ATPase domain of HSP90 chaperone/DNA topoisomerase II/histidine kinase"/>
    <property type="match status" value="1"/>
</dbReference>
<dbReference type="InterPro" id="IPR011712">
    <property type="entry name" value="Sig_transdc_His_kin_sub3_dim/P"/>
</dbReference>
<keyword evidence="9" id="KW-0472">Membrane</keyword>
<keyword evidence="4" id="KW-0808">Transferase</keyword>
<dbReference type="InterPro" id="IPR036890">
    <property type="entry name" value="HATPase_C_sf"/>
</dbReference>
<dbReference type="PANTHER" id="PTHR24421">
    <property type="entry name" value="NITRATE/NITRITE SENSOR PROTEIN NARX-RELATED"/>
    <property type="match status" value="1"/>
</dbReference>
<keyword evidence="5" id="KW-0547">Nucleotide-binding</keyword>
<evidence type="ECO:0000259" key="10">
    <source>
        <dbReference type="SMART" id="SM00387"/>
    </source>
</evidence>
<comment type="catalytic activity">
    <reaction evidence="1">
        <text>ATP + protein L-histidine = ADP + protein N-phospho-L-histidine.</text>
        <dbReference type="EC" id="2.7.13.3"/>
    </reaction>
</comment>
<feature type="transmembrane region" description="Helical" evidence="9">
    <location>
        <begin position="43"/>
        <end position="61"/>
    </location>
</feature>
<organism evidence="11 12">
    <name type="scientific">Novosphingobium aerophilum</name>
    <dbReference type="NCBI Taxonomy" id="2839843"/>
    <lineage>
        <taxon>Bacteria</taxon>
        <taxon>Pseudomonadati</taxon>
        <taxon>Pseudomonadota</taxon>
        <taxon>Alphaproteobacteria</taxon>
        <taxon>Sphingomonadales</taxon>
        <taxon>Sphingomonadaceae</taxon>
        <taxon>Novosphingobium</taxon>
    </lineage>
</organism>
<evidence type="ECO:0000256" key="6">
    <source>
        <dbReference type="ARBA" id="ARBA00022777"/>
    </source>
</evidence>
<keyword evidence="9" id="KW-0812">Transmembrane</keyword>
<evidence type="ECO:0000256" key="4">
    <source>
        <dbReference type="ARBA" id="ARBA00022679"/>
    </source>
</evidence>
<dbReference type="AlphaFoldDB" id="A0A7X1F8E2"/>
<name>A0A7X1F8E2_9SPHN</name>
<dbReference type="GO" id="GO:0016020">
    <property type="term" value="C:membrane"/>
    <property type="evidence" value="ECO:0007669"/>
    <property type="project" value="InterPro"/>
</dbReference>
<dbReference type="Gene3D" id="3.30.565.10">
    <property type="entry name" value="Histidine kinase-like ATPase, C-terminal domain"/>
    <property type="match status" value="1"/>
</dbReference>
<dbReference type="SMART" id="SM00387">
    <property type="entry name" value="HATPase_c"/>
    <property type="match status" value="1"/>
</dbReference>
<dbReference type="Proteomes" id="UP000520156">
    <property type="component" value="Unassembled WGS sequence"/>
</dbReference>
<evidence type="ECO:0000256" key="7">
    <source>
        <dbReference type="ARBA" id="ARBA00022840"/>
    </source>
</evidence>
<keyword evidence="7" id="KW-0067">ATP-binding</keyword>
<feature type="transmembrane region" description="Helical" evidence="9">
    <location>
        <begin position="148"/>
        <end position="169"/>
    </location>
</feature>
<proteinExistence type="predicted"/>
<evidence type="ECO:0000256" key="8">
    <source>
        <dbReference type="ARBA" id="ARBA00023012"/>
    </source>
</evidence>
<keyword evidence="9" id="KW-1133">Transmembrane helix</keyword>
<dbReference type="GO" id="GO:0005524">
    <property type="term" value="F:ATP binding"/>
    <property type="evidence" value="ECO:0007669"/>
    <property type="project" value="UniProtKB-KW"/>
</dbReference>
<evidence type="ECO:0000256" key="9">
    <source>
        <dbReference type="SAM" id="Phobius"/>
    </source>
</evidence>
<dbReference type="GO" id="GO:0046983">
    <property type="term" value="F:protein dimerization activity"/>
    <property type="evidence" value="ECO:0007669"/>
    <property type="project" value="InterPro"/>
</dbReference>
<evidence type="ECO:0000256" key="5">
    <source>
        <dbReference type="ARBA" id="ARBA00022741"/>
    </source>
</evidence>
<feature type="transmembrane region" description="Helical" evidence="9">
    <location>
        <begin position="12"/>
        <end position="31"/>
    </location>
</feature>
<evidence type="ECO:0000256" key="3">
    <source>
        <dbReference type="ARBA" id="ARBA00022553"/>
    </source>
</evidence>
<keyword evidence="3" id="KW-0597">Phosphoprotein</keyword>
<keyword evidence="8" id="KW-0902">Two-component regulatory system</keyword>
<feature type="transmembrane region" description="Helical" evidence="9">
    <location>
        <begin position="120"/>
        <end position="142"/>
    </location>
</feature>
<keyword evidence="12" id="KW-1185">Reference proteome</keyword>
<dbReference type="EMBL" id="JACLAU010000018">
    <property type="protein sequence ID" value="MBC2652313.1"/>
    <property type="molecule type" value="Genomic_DNA"/>
</dbReference>
<evidence type="ECO:0000256" key="2">
    <source>
        <dbReference type="ARBA" id="ARBA00012438"/>
    </source>
</evidence>
<dbReference type="Pfam" id="PF07730">
    <property type="entry name" value="HisKA_3"/>
    <property type="match status" value="1"/>
</dbReference>
<dbReference type="Pfam" id="PF02518">
    <property type="entry name" value="HATPase_c"/>
    <property type="match status" value="1"/>
</dbReference>
<dbReference type="EC" id="2.7.13.3" evidence="2"/>
<dbReference type="RefSeq" id="WP_185683733.1">
    <property type="nucleotide sequence ID" value="NZ_JACLAU010000018.1"/>
</dbReference>
<accession>A0A7X1F8E2</accession>
<gene>
    <name evidence="11" type="ORF">H7F49_11390</name>
</gene>
<comment type="caution">
    <text evidence="11">The sequence shown here is derived from an EMBL/GenBank/DDBJ whole genome shotgun (WGS) entry which is preliminary data.</text>
</comment>
<keyword evidence="6" id="KW-0418">Kinase</keyword>
<dbReference type="CDD" id="cd16917">
    <property type="entry name" value="HATPase_UhpB-NarQ-NarX-like"/>
    <property type="match status" value="1"/>
</dbReference>
<feature type="transmembrane region" description="Helical" evidence="9">
    <location>
        <begin position="70"/>
        <end position="89"/>
    </location>
</feature>
<evidence type="ECO:0000313" key="11">
    <source>
        <dbReference type="EMBL" id="MBC2652313.1"/>
    </source>
</evidence>
<sequence>MQQSLFRPQSGLMLARARVAMVILFGIWVVLDSDQSARAATEALPLFLLYLAASFSLLIIAKRSWWWDHHFALGGLFVDGMMFVTGLYLTKAVTLDLFGVFITLFAFIILSSATRWNLKITITISFLLVISFSLVGLIIHFFEQELEWAPLLRRLGYMSLLAVLLVWFVRSRPWGVVPRFAPISAFEGHDPLDDLLRYCMSVCAANSGFVTWLEDGSDTLRIVGRSGVQLRQAPSQQDNPFLFDVERRRVLMIEREGRFSTIQGEAAAGVFGDALEGEGLAIPFRARAGRGQLVLGGLHSLCFDDLYLAMGMAEELARALDDEAGQAIARELAMSRLRAQLAADLHDGVSQTLAGVQFRLEALRSQMVAGVASPDDVMKISQGVAAEQQHVRTMIDWLHRGTISSGQRDLRQELASLVATLAGQWDVDIEFDEGGNRIPVSTTLVYEFQQILREAIANAVRHGGAKHILLTLANHTDGAFEMEVRDNGSGCAAGIEPLSIAKRVKAMGGALRFSSSSTHTSVLIQLPGTST</sequence>
<feature type="domain" description="Histidine kinase/HSP90-like ATPase" evidence="10">
    <location>
        <begin position="443"/>
        <end position="530"/>
    </location>
</feature>
<protein>
    <recommendedName>
        <fullName evidence="2">histidine kinase</fullName>
        <ecNumber evidence="2">2.7.13.3</ecNumber>
    </recommendedName>
</protein>
<evidence type="ECO:0000313" key="12">
    <source>
        <dbReference type="Proteomes" id="UP000520156"/>
    </source>
</evidence>
<feature type="transmembrane region" description="Helical" evidence="9">
    <location>
        <begin position="95"/>
        <end position="113"/>
    </location>
</feature>
<dbReference type="Gene3D" id="1.20.5.1930">
    <property type="match status" value="1"/>
</dbReference>
<dbReference type="GO" id="GO:0000155">
    <property type="term" value="F:phosphorelay sensor kinase activity"/>
    <property type="evidence" value="ECO:0007669"/>
    <property type="project" value="InterPro"/>
</dbReference>
<evidence type="ECO:0000256" key="1">
    <source>
        <dbReference type="ARBA" id="ARBA00000085"/>
    </source>
</evidence>
<dbReference type="InterPro" id="IPR003594">
    <property type="entry name" value="HATPase_dom"/>
</dbReference>
<dbReference type="InterPro" id="IPR050482">
    <property type="entry name" value="Sensor_HK_TwoCompSys"/>
</dbReference>
<dbReference type="PANTHER" id="PTHR24421:SF10">
    <property type="entry name" value="NITRATE_NITRITE SENSOR PROTEIN NARQ"/>
    <property type="match status" value="1"/>
</dbReference>
<reference evidence="11 12" key="1">
    <citation type="submission" date="2020-08" db="EMBL/GenBank/DDBJ databases">
        <title>The genome sequence of Novosphingobium flavum 4Y4.</title>
        <authorList>
            <person name="Liu Y."/>
        </authorList>
    </citation>
    <scope>NUCLEOTIDE SEQUENCE [LARGE SCALE GENOMIC DNA]</scope>
    <source>
        <strain evidence="11 12">4Y4</strain>
    </source>
</reference>